<dbReference type="Proteomes" id="UP001296943">
    <property type="component" value="Unassembled WGS sequence"/>
</dbReference>
<gene>
    <name evidence="4" type="ORF">JOC48_003028</name>
</gene>
<dbReference type="CDD" id="cd12797">
    <property type="entry name" value="M23_peptidase"/>
    <property type="match status" value="1"/>
</dbReference>
<name>A0ABS2N2Z1_9BACI</name>
<dbReference type="RefSeq" id="WP_204500941.1">
    <property type="nucleotide sequence ID" value="NZ_JAFBDR010000018.1"/>
</dbReference>
<evidence type="ECO:0000313" key="5">
    <source>
        <dbReference type="Proteomes" id="UP001296943"/>
    </source>
</evidence>
<reference evidence="4 5" key="1">
    <citation type="submission" date="2021-01" db="EMBL/GenBank/DDBJ databases">
        <title>Genomic Encyclopedia of Type Strains, Phase IV (KMG-IV): sequencing the most valuable type-strain genomes for metagenomic binning, comparative biology and taxonomic classification.</title>
        <authorList>
            <person name="Goeker M."/>
        </authorList>
    </citation>
    <scope>NUCLEOTIDE SEQUENCE [LARGE SCALE GENOMIC DNA]</scope>
    <source>
        <strain evidence="4 5">DSM 23711</strain>
    </source>
</reference>
<dbReference type="InterPro" id="IPR016047">
    <property type="entry name" value="M23ase_b-sheet_dom"/>
</dbReference>
<keyword evidence="5" id="KW-1185">Reference proteome</keyword>
<evidence type="ECO:0000256" key="1">
    <source>
        <dbReference type="SAM" id="Coils"/>
    </source>
</evidence>
<keyword evidence="2" id="KW-0812">Transmembrane</keyword>
<dbReference type="InterPro" id="IPR011055">
    <property type="entry name" value="Dup_hybrid_motif"/>
</dbReference>
<dbReference type="EMBL" id="JAFBDR010000018">
    <property type="protein sequence ID" value="MBM7572500.1"/>
    <property type="molecule type" value="Genomic_DNA"/>
</dbReference>
<evidence type="ECO:0000256" key="2">
    <source>
        <dbReference type="SAM" id="Phobius"/>
    </source>
</evidence>
<keyword evidence="4" id="KW-0378">Hydrolase</keyword>
<evidence type="ECO:0000313" key="4">
    <source>
        <dbReference type="EMBL" id="MBM7572500.1"/>
    </source>
</evidence>
<protein>
    <submittedName>
        <fullName evidence="4">Murein DD-endopeptidase MepM/ murein hydrolase activator NlpD</fullName>
    </submittedName>
</protein>
<dbReference type="Gene3D" id="2.70.70.10">
    <property type="entry name" value="Glucose Permease (Domain IIA)"/>
    <property type="match status" value="1"/>
</dbReference>
<feature type="coiled-coil region" evidence="1">
    <location>
        <begin position="61"/>
        <end position="112"/>
    </location>
</feature>
<organism evidence="4 5">
    <name type="scientific">Aquibacillus albus</name>
    <dbReference type="NCBI Taxonomy" id="1168171"/>
    <lineage>
        <taxon>Bacteria</taxon>
        <taxon>Bacillati</taxon>
        <taxon>Bacillota</taxon>
        <taxon>Bacilli</taxon>
        <taxon>Bacillales</taxon>
        <taxon>Bacillaceae</taxon>
        <taxon>Aquibacillus</taxon>
    </lineage>
</organism>
<dbReference type="PANTHER" id="PTHR21666">
    <property type="entry name" value="PEPTIDASE-RELATED"/>
    <property type="match status" value="1"/>
</dbReference>
<dbReference type="InterPro" id="IPR050570">
    <property type="entry name" value="Cell_wall_metabolism_enzyme"/>
</dbReference>
<proteinExistence type="predicted"/>
<keyword evidence="2" id="KW-1133">Transmembrane helix</keyword>
<evidence type="ECO:0000259" key="3">
    <source>
        <dbReference type="Pfam" id="PF01551"/>
    </source>
</evidence>
<keyword evidence="2" id="KW-0472">Membrane</keyword>
<dbReference type="SUPFAM" id="SSF51261">
    <property type="entry name" value="Duplicated hybrid motif"/>
    <property type="match status" value="1"/>
</dbReference>
<feature type="transmembrane region" description="Helical" evidence="2">
    <location>
        <begin position="31"/>
        <end position="49"/>
    </location>
</feature>
<dbReference type="Pfam" id="PF01551">
    <property type="entry name" value="Peptidase_M23"/>
    <property type="match status" value="1"/>
</dbReference>
<sequence>MSMRKKRCKRWTILVTSDASRRVFQLRIPKFFLLFIVVTILTLSISLYFSHSAWMETKEKNNILNNQLASTKDQLANEQEKNSQYKADAESLDQEFRRLSELEEELASMIASMNPDRIEENTSDGPSGGIEVSSIEEEEIMDRKEHKVLSQHQESLNDTYYRLEQSIPDLIKSFESSIENFSDIKSELNNTPILWPADANRITSEFGNRSDPFTARSALHTGIDIAGPYGTSIYATANGEVVFAGRDGGYGKAVVIEHTPVLDTKFAHLAEITVEEGEQVNKGDIIGHMGSTGRSTGVHLHYEIIKDGTPIDPYSYMTFIDRVLDQSNGQVNDNIDEK</sequence>
<keyword evidence="1" id="KW-0175">Coiled coil</keyword>
<feature type="domain" description="M23ase beta-sheet core" evidence="3">
    <location>
        <begin position="219"/>
        <end position="313"/>
    </location>
</feature>
<accession>A0ABS2N2Z1</accession>
<comment type="caution">
    <text evidence="4">The sequence shown here is derived from an EMBL/GenBank/DDBJ whole genome shotgun (WGS) entry which is preliminary data.</text>
</comment>
<dbReference type="PANTHER" id="PTHR21666:SF270">
    <property type="entry name" value="MUREIN HYDROLASE ACTIVATOR ENVC"/>
    <property type="match status" value="1"/>
</dbReference>
<dbReference type="GO" id="GO:0016787">
    <property type="term" value="F:hydrolase activity"/>
    <property type="evidence" value="ECO:0007669"/>
    <property type="project" value="UniProtKB-KW"/>
</dbReference>